<feature type="domain" description="Bacterial alpha-L-rhamnosidase N-terminal" evidence="5">
    <location>
        <begin position="183"/>
        <end position="352"/>
    </location>
</feature>
<dbReference type="AlphaFoldDB" id="F0SBQ0"/>
<evidence type="ECO:0000313" key="9">
    <source>
        <dbReference type="Proteomes" id="UP000000310"/>
    </source>
</evidence>
<reference evidence="9" key="2">
    <citation type="submission" date="2011-02" db="EMBL/GenBank/DDBJ databases">
        <title>The complete genome of Pedobacter saltans DSM 12145.</title>
        <authorList>
            <consortium name="US DOE Joint Genome Institute (JGI-PGF)"/>
            <person name="Lucas S."/>
            <person name="Copeland A."/>
            <person name="Lapidus A."/>
            <person name="Bruce D."/>
            <person name="Goodwin L."/>
            <person name="Pitluck S."/>
            <person name="Kyrpides N."/>
            <person name="Mavromatis K."/>
            <person name="Pagani I."/>
            <person name="Ivanova N."/>
            <person name="Ovchinnikova G."/>
            <person name="Lu M."/>
            <person name="Detter J.C."/>
            <person name="Han C."/>
            <person name="Land M."/>
            <person name="Hauser L."/>
            <person name="Markowitz V."/>
            <person name="Cheng J.-F."/>
            <person name="Hugenholtz P."/>
            <person name="Woyke T."/>
            <person name="Wu D."/>
            <person name="Tindall B."/>
            <person name="Pomrenke H.G."/>
            <person name="Brambilla E."/>
            <person name="Klenk H.-P."/>
            <person name="Eisen J.A."/>
        </authorList>
    </citation>
    <scope>NUCLEOTIDE SEQUENCE [LARGE SCALE GENOMIC DNA]</scope>
    <source>
        <strain evidence="9">ATCC 51119 / DSM 12145 / JCM 21818 / LMG 10337 / NBRC 100064 / NCIMB 13643</strain>
    </source>
</reference>
<dbReference type="STRING" id="762903.Pedsa_2189"/>
<evidence type="ECO:0000259" key="4">
    <source>
        <dbReference type="Pfam" id="PF05592"/>
    </source>
</evidence>
<evidence type="ECO:0000256" key="2">
    <source>
        <dbReference type="ARBA" id="ARBA00012652"/>
    </source>
</evidence>
<dbReference type="Pfam" id="PF05592">
    <property type="entry name" value="Bac_rhamnosid"/>
    <property type="match status" value="1"/>
</dbReference>
<dbReference type="InterPro" id="IPR013783">
    <property type="entry name" value="Ig-like_fold"/>
</dbReference>
<dbReference type="InterPro" id="IPR012341">
    <property type="entry name" value="6hp_glycosidase-like_sf"/>
</dbReference>
<dbReference type="Gene3D" id="1.50.10.10">
    <property type="match status" value="1"/>
</dbReference>
<organism evidence="8 9">
    <name type="scientific">Pseudopedobacter saltans (strain ATCC 51119 / DSM 12145 / JCM 21818 / CCUG 39354 / LMG 10337 / NBRC 100064 / NCIMB 13643)</name>
    <name type="common">Pedobacter saltans</name>
    <dbReference type="NCBI Taxonomy" id="762903"/>
    <lineage>
        <taxon>Bacteria</taxon>
        <taxon>Pseudomonadati</taxon>
        <taxon>Bacteroidota</taxon>
        <taxon>Sphingobacteriia</taxon>
        <taxon>Sphingobacteriales</taxon>
        <taxon>Sphingobacteriaceae</taxon>
        <taxon>Pseudopedobacter</taxon>
    </lineage>
</organism>
<dbReference type="Gene3D" id="2.60.420.10">
    <property type="entry name" value="Maltose phosphorylase, domain 3"/>
    <property type="match status" value="1"/>
</dbReference>
<evidence type="ECO:0000259" key="7">
    <source>
        <dbReference type="Pfam" id="PF17390"/>
    </source>
</evidence>
<dbReference type="Pfam" id="PF17389">
    <property type="entry name" value="Bac_rhamnosid6H"/>
    <property type="match status" value="1"/>
</dbReference>
<name>F0SBQ0_PSESL</name>
<dbReference type="InterPro" id="IPR013737">
    <property type="entry name" value="Bac_rhamnosid_N"/>
</dbReference>
<feature type="domain" description="Alpha-L-rhamnosidase C-terminal" evidence="7">
    <location>
        <begin position="817"/>
        <end position="887"/>
    </location>
</feature>
<proteinExistence type="predicted"/>
<dbReference type="InterPro" id="IPR035396">
    <property type="entry name" value="Bac_rhamnosid6H"/>
</dbReference>
<dbReference type="Pfam" id="PF08531">
    <property type="entry name" value="Bac_rhamnosid_N"/>
    <property type="match status" value="1"/>
</dbReference>
<dbReference type="InterPro" id="IPR016007">
    <property type="entry name" value="Alpha_rhamnosid"/>
</dbReference>
<dbReference type="KEGG" id="psn:Pedsa_2189"/>
<dbReference type="PANTHER" id="PTHR33307">
    <property type="entry name" value="ALPHA-RHAMNOSIDASE (EUROFUNG)"/>
    <property type="match status" value="1"/>
</dbReference>
<dbReference type="HOGENOM" id="CLU_002926_1_1_10"/>
<evidence type="ECO:0000256" key="1">
    <source>
        <dbReference type="ARBA" id="ARBA00001445"/>
    </source>
</evidence>
<dbReference type="EMBL" id="CP002545">
    <property type="protein sequence ID" value="ADY52741.1"/>
    <property type="molecule type" value="Genomic_DNA"/>
</dbReference>
<keyword evidence="9" id="KW-1185">Reference proteome</keyword>
<dbReference type="Pfam" id="PF25788">
    <property type="entry name" value="Ig_Rha78A_N"/>
    <property type="match status" value="1"/>
</dbReference>
<dbReference type="InterPro" id="IPR008928">
    <property type="entry name" value="6-hairpin_glycosidase_sf"/>
</dbReference>
<evidence type="ECO:0000313" key="8">
    <source>
        <dbReference type="EMBL" id="ADY52741.1"/>
    </source>
</evidence>
<dbReference type="InterPro" id="IPR008902">
    <property type="entry name" value="Rhamnosid_concanavalin"/>
</dbReference>
<evidence type="ECO:0000259" key="5">
    <source>
        <dbReference type="Pfam" id="PF08531"/>
    </source>
</evidence>
<dbReference type="Gene3D" id="2.60.40.10">
    <property type="entry name" value="Immunoglobulins"/>
    <property type="match status" value="1"/>
</dbReference>
<accession>F0SBQ0</accession>
<dbReference type="eggNOG" id="COG3408">
    <property type="taxonomic scope" value="Bacteria"/>
</dbReference>
<gene>
    <name evidence="8" type="ordered locus">Pedsa_2189</name>
</gene>
<sequence length="921" mass="104094">MRYLYLITIVVFSHVYAFGQGLEAYDLKADNRQEPLAILGNSPKFSWKINSDKRNIKQSNYRILVSEKEADLQLNTGDMWDSKDINSSESIRVDYKGKALTPGKTYYWKVQIKDNYNRESRWSEIAKFGIGLKAADWNGAKWITNAIMPDSLVDVLPKSEKKDTYWGNNQLPIIRKEFKLKSKKIKEAKLFISGLGHFEASLNGEKIGDHFLDAGWAKFDKEALYVTFDLTDKLNNGANALGIMLGNGFYYIPPVKGRFRKQKVAFGYPKMIAKLKVDYTDGSSEIIVTDESWKTANSPITFSSLYGGEDFDANLVQANWNKPGFNDKKWKKALVTTGPELHPQTTEPVKVMDRFSPKSIHQTAAGNWIYDLGQNASGVVEISVKGKKGDTVRVYPGELLAENAVTQKHTGSPYYFQYVLKGDGVETWKPRFTYYGFRYLEVRGAIPQGKENTKSLPVMENIIGLHIRNSAQTVGSFNSSNTVFNQTERLIDWAIRSNSVSVFTDCPHREKLGWLEQTHLMGPSLSYNYDFISLFRRTIQNMMTSQTEDGLIPEIAPEFVEFTWGGDMFRDSPEWGSAGIIVPWYLYKWYGDEETMKDAYPMMKRYVKYLEGKAENHILKQGLGDWFDLGPKRPGVSQLTPMGVTGTAIFYYDLNILKEIATKLGHHDDTRYYRDLADKVKKAFNDSFFNPATKQYATGSQTANAMAIYMNLVDEKDRAAVLENIIKDIRTRNNAHTAGDIGYRYLLRVLEEAGRSDVIFDMNSRSDVPGYGYQIAKGATALTESWEALPNVSNNHFMLGHLMEWFYSGLAGIGQEESSIAFNHVKIAPQIVDDVKFAKGTYQSVYGEIVSDWKIENEKTVLNVQIPANAKATVYLPIKESSTVLESGKALEKGGGVTSWVKKADKMLVEIGSGSYQFTIQ</sequence>
<dbReference type="SUPFAM" id="SSF48208">
    <property type="entry name" value="Six-hairpin glycosidases"/>
    <property type="match status" value="1"/>
</dbReference>
<dbReference type="RefSeq" id="WP_013633227.1">
    <property type="nucleotide sequence ID" value="NC_015177.1"/>
</dbReference>
<dbReference type="GO" id="GO:0030596">
    <property type="term" value="F:alpha-L-rhamnosidase activity"/>
    <property type="evidence" value="ECO:0007669"/>
    <property type="project" value="UniProtKB-EC"/>
</dbReference>
<protein>
    <recommendedName>
        <fullName evidence="2">alpha-L-rhamnosidase</fullName>
        <ecNumber evidence="2">3.2.1.40</ecNumber>
    </recommendedName>
</protein>
<dbReference type="Gene3D" id="2.60.120.260">
    <property type="entry name" value="Galactose-binding domain-like"/>
    <property type="match status" value="2"/>
</dbReference>
<feature type="domain" description="Alpha-L-rhamnosidase concanavalin-like" evidence="4">
    <location>
        <begin position="362"/>
        <end position="449"/>
    </location>
</feature>
<feature type="domain" description="Alpha-L-rhamnosidase six-hairpin glycosidase" evidence="6">
    <location>
        <begin position="473"/>
        <end position="808"/>
    </location>
</feature>
<evidence type="ECO:0000259" key="6">
    <source>
        <dbReference type="Pfam" id="PF17389"/>
    </source>
</evidence>
<dbReference type="Proteomes" id="UP000000310">
    <property type="component" value="Chromosome"/>
</dbReference>
<comment type="catalytic activity">
    <reaction evidence="1">
        <text>Hydrolysis of terminal non-reducing alpha-L-rhamnose residues in alpha-L-rhamnosides.</text>
        <dbReference type="EC" id="3.2.1.40"/>
    </reaction>
</comment>
<dbReference type="PIRSF" id="PIRSF010631">
    <property type="entry name" value="A-rhamnsds"/>
    <property type="match status" value="1"/>
</dbReference>
<dbReference type="EC" id="3.2.1.40" evidence="2"/>
<reference evidence="8 9" key="1">
    <citation type="journal article" date="2011" name="Stand. Genomic Sci.">
        <title>Complete genome sequence of the gliding, heparinolytic Pedobacter saltans type strain (113).</title>
        <authorList>
            <person name="Liolios K."/>
            <person name="Sikorski J."/>
            <person name="Lu M."/>
            <person name="Nolan M."/>
            <person name="Lapidus A."/>
            <person name="Lucas S."/>
            <person name="Hammon N."/>
            <person name="Deshpande S."/>
            <person name="Cheng J.F."/>
            <person name="Tapia R."/>
            <person name="Han C."/>
            <person name="Goodwin L."/>
            <person name="Pitluck S."/>
            <person name="Huntemann M."/>
            <person name="Ivanova N."/>
            <person name="Pagani I."/>
            <person name="Mavromatis K."/>
            <person name="Ovchinikova G."/>
            <person name="Pati A."/>
            <person name="Chen A."/>
            <person name="Palaniappan K."/>
            <person name="Land M."/>
            <person name="Hauser L."/>
            <person name="Brambilla E.M."/>
            <person name="Kotsyurbenko O."/>
            <person name="Rohde M."/>
            <person name="Tindall B.J."/>
            <person name="Abt B."/>
            <person name="Goker M."/>
            <person name="Detter J.C."/>
            <person name="Woyke T."/>
            <person name="Bristow J."/>
            <person name="Eisen J.A."/>
            <person name="Markowitz V."/>
            <person name="Hugenholtz P."/>
            <person name="Klenk H.P."/>
            <person name="Kyrpides N.C."/>
        </authorList>
    </citation>
    <scope>NUCLEOTIDE SEQUENCE [LARGE SCALE GENOMIC DNA]</scope>
    <source>
        <strain evidence="9">ATCC 51119 / DSM 12145 / JCM 21818 / LMG 10337 / NBRC 100064 / NCIMB 13643</strain>
    </source>
</reference>
<dbReference type="InterPro" id="IPR035398">
    <property type="entry name" value="Bac_rhamnosid_C"/>
</dbReference>
<dbReference type="GO" id="GO:0005975">
    <property type="term" value="P:carbohydrate metabolic process"/>
    <property type="evidence" value="ECO:0007669"/>
    <property type="project" value="InterPro"/>
</dbReference>
<keyword evidence="3" id="KW-0378">Hydrolase</keyword>
<evidence type="ECO:0000256" key="3">
    <source>
        <dbReference type="ARBA" id="ARBA00022801"/>
    </source>
</evidence>
<dbReference type="OrthoDB" id="9766741at2"/>
<dbReference type="Pfam" id="PF17390">
    <property type="entry name" value="Bac_rhamnosid_C"/>
    <property type="match status" value="1"/>
</dbReference>
<dbReference type="PANTHER" id="PTHR33307:SF11">
    <property type="entry name" value="ALPHA-L-RHAMNOSIDASE"/>
    <property type="match status" value="1"/>
</dbReference>